<comment type="caution">
    <text evidence="2">The sequence shown here is derived from an EMBL/GenBank/DDBJ whole genome shotgun (WGS) entry which is preliminary data.</text>
</comment>
<feature type="region of interest" description="Disordered" evidence="1">
    <location>
        <begin position="310"/>
        <end position="345"/>
    </location>
</feature>
<sequence>MTITIPVCFERLGDFTARRWRIPGYQGRFCALPPDTTSFFVPDTCLFINRPGDRVRQEINFDGAKPWGLDDEHFTELIFARASNNFCLRLVCNTEQIVTSNIESETYQTFARLVEDAKFYADHLEDVEGLFTKYNTKANRLLVGRTFERLHDHGVDHGDQFWDSDLRHVLLDVYAPGLSPADARDGKARCYIAGFSEARPNHQCKRRLPVIPHDAWLNKNEVGCSEIRSVLFLLDFMQMEKHDGKTLASRALEWHVKYSELYPDVKNDFVLIAQRARFYSQFPPVYPLIHVDFESKEDLYCQADLWRDSLPGEETDEEEEEEREEEEGEEDVDSTSDSANLKTASDQLEVAMNNLKGAELCDAATVVAR</sequence>
<dbReference type="Proteomes" id="UP001218218">
    <property type="component" value="Unassembled WGS sequence"/>
</dbReference>
<evidence type="ECO:0000313" key="3">
    <source>
        <dbReference type="Proteomes" id="UP001218218"/>
    </source>
</evidence>
<proteinExistence type="predicted"/>
<evidence type="ECO:0000256" key="1">
    <source>
        <dbReference type="SAM" id="MobiDB-lite"/>
    </source>
</evidence>
<accession>A0AAD7AAJ9</accession>
<feature type="compositionally biased region" description="Polar residues" evidence="1">
    <location>
        <begin position="335"/>
        <end position="345"/>
    </location>
</feature>
<dbReference type="AlphaFoldDB" id="A0AAD7AAJ9"/>
<dbReference type="EMBL" id="JARIHO010000011">
    <property type="protein sequence ID" value="KAJ7353407.1"/>
    <property type="molecule type" value="Genomic_DNA"/>
</dbReference>
<protein>
    <submittedName>
        <fullName evidence="2">Uncharacterized protein</fullName>
    </submittedName>
</protein>
<feature type="compositionally biased region" description="Acidic residues" evidence="1">
    <location>
        <begin position="311"/>
        <end position="334"/>
    </location>
</feature>
<reference evidence="2" key="1">
    <citation type="submission" date="2023-03" db="EMBL/GenBank/DDBJ databases">
        <title>Massive genome expansion in bonnet fungi (Mycena s.s.) driven by repeated elements and novel gene families across ecological guilds.</title>
        <authorList>
            <consortium name="Lawrence Berkeley National Laboratory"/>
            <person name="Harder C.B."/>
            <person name="Miyauchi S."/>
            <person name="Viragh M."/>
            <person name="Kuo A."/>
            <person name="Thoen E."/>
            <person name="Andreopoulos B."/>
            <person name="Lu D."/>
            <person name="Skrede I."/>
            <person name="Drula E."/>
            <person name="Henrissat B."/>
            <person name="Morin E."/>
            <person name="Kohler A."/>
            <person name="Barry K."/>
            <person name="LaButti K."/>
            <person name="Morin E."/>
            <person name="Salamov A."/>
            <person name="Lipzen A."/>
            <person name="Mereny Z."/>
            <person name="Hegedus B."/>
            <person name="Baldrian P."/>
            <person name="Stursova M."/>
            <person name="Weitz H."/>
            <person name="Taylor A."/>
            <person name="Grigoriev I.V."/>
            <person name="Nagy L.G."/>
            <person name="Martin F."/>
            <person name="Kauserud H."/>
        </authorList>
    </citation>
    <scope>NUCLEOTIDE SEQUENCE</scope>
    <source>
        <strain evidence="2">CBHHK002</strain>
    </source>
</reference>
<name>A0AAD7AAJ9_9AGAR</name>
<evidence type="ECO:0000313" key="2">
    <source>
        <dbReference type="EMBL" id="KAJ7353407.1"/>
    </source>
</evidence>
<organism evidence="2 3">
    <name type="scientific">Mycena albidolilacea</name>
    <dbReference type="NCBI Taxonomy" id="1033008"/>
    <lineage>
        <taxon>Eukaryota</taxon>
        <taxon>Fungi</taxon>
        <taxon>Dikarya</taxon>
        <taxon>Basidiomycota</taxon>
        <taxon>Agaricomycotina</taxon>
        <taxon>Agaricomycetes</taxon>
        <taxon>Agaricomycetidae</taxon>
        <taxon>Agaricales</taxon>
        <taxon>Marasmiineae</taxon>
        <taxon>Mycenaceae</taxon>
        <taxon>Mycena</taxon>
    </lineage>
</organism>
<keyword evidence="3" id="KW-1185">Reference proteome</keyword>
<gene>
    <name evidence="2" type="ORF">DFH08DRAFT_987785</name>
</gene>